<proteinExistence type="predicted"/>
<dbReference type="Gene3D" id="1.10.110.10">
    <property type="entry name" value="Plant lipid-transfer and hydrophobic proteins"/>
    <property type="match status" value="1"/>
</dbReference>
<protein>
    <recommendedName>
        <fullName evidence="4">Bifunctional inhibitor/plant lipid transfer protein/seed storage helical domain-containing protein</fullName>
    </recommendedName>
</protein>
<dbReference type="CDD" id="cd01959">
    <property type="entry name" value="nsLTP2"/>
    <property type="match status" value="1"/>
</dbReference>
<gene>
    <name evidence="5" type="ORF">RHGRI_023193</name>
</gene>
<dbReference type="GO" id="GO:0006869">
    <property type="term" value="P:lipid transport"/>
    <property type="evidence" value="ECO:0007669"/>
    <property type="project" value="InterPro"/>
</dbReference>
<keyword evidence="2" id="KW-0446">Lipid-binding</keyword>
<dbReference type="InterPro" id="IPR033872">
    <property type="entry name" value="nsLTP2"/>
</dbReference>
<evidence type="ECO:0000313" key="5">
    <source>
        <dbReference type="EMBL" id="KAG5535345.1"/>
    </source>
</evidence>
<organism evidence="5 6">
    <name type="scientific">Rhododendron griersonianum</name>
    <dbReference type="NCBI Taxonomy" id="479676"/>
    <lineage>
        <taxon>Eukaryota</taxon>
        <taxon>Viridiplantae</taxon>
        <taxon>Streptophyta</taxon>
        <taxon>Embryophyta</taxon>
        <taxon>Tracheophyta</taxon>
        <taxon>Spermatophyta</taxon>
        <taxon>Magnoliopsida</taxon>
        <taxon>eudicotyledons</taxon>
        <taxon>Gunneridae</taxon>
        <taxon>Pentapetalae</taxon>
        <taxon>asterids</taxon>
        <taxon>Ericales</taxon>
        <taxon>Ericaceae</taxon>
        <taxon>Ericoideae</taxon>
        <taxon>Rhodoreae</taxon>
        <taxon>Rhododendron</taxon>
    </lineage>
</organism>
<evidence type="ECO:0000256" key="3">
    <source>
        <dbReference type="SAM" id="SignalP"/>
    </source>
</evidence>
<dbReference type="PANTHER" id="PTHR33214:SF69">
    <property type="entry name" value="BIFUNCTIONAL INHIBITOR_LIPID-TRANSFER PROTEIN_SEED STORAGE 2S ALBUMIN SUPERFAMILY PROTEIN"/>
    <property type="match status" value="1"/>
</dbReference>
<evidence type="ECO:0000259" key="4">
    <source>
        <dbReference type="SMART" id="SM00499"/>
    </source>
</evidence>
<dbReference type="InterPro" id="IPR016140">
    <property type="entry name" value="Bifunc_inhib/LTP/seed_store"/>
</dbReference>
<comment type="caution">
    <text evidence="5">The sequence shown here is derived from an EMBL/GenBank/DDBJ whole genome shotgun (WGS) entry which is preliminary data.</text>
</comment>
<dbReference type="InterPro" id="IPR036312">
    <property type="entry name" value="Bifun_inhib/LTP/seed_sf"/>
</dbReference>
<evidence type="ECO:0000313" key="6">
    <source>
        <dbReference type="Proteomes" id="UP000823749"/>
    </source>
</evidence>
<dbReference type="AlphaFoldDB" id="A0AAV6J4Z9"/>
<reference evidence="5" key="1">
    <citation type="submission" date="2020-08" db="EMBL/GenBank/DDBJ databases">
        <title>Plant Genome Project.</title>
        <authorList>
            <person name="Zhang R.-G."/>
        </authorList>
    </citation>
    <scope>NUCLEOTIDE SEQUENCE</scope>
    <source>
        <strain evidence="5">WSP0</strain>
        <tissue evidence="5">Leaf</tissue>
    </source>
</reference>
<feature type="domain" description="Bifunctional inhibitor/plant lipid transfer protein/seed storage helical" evidence="4">
    <location>
        <begin position="30"/>
        <end position="95"/>
    </location>
</feature>
<name>A0AAV6J4Z9_9ERIC</name>
<accession>A0AAV6J4Z9</accession>
<keyword evidence="3" id="KW-0732">Signal</keyword>
<evidence type="ECO:0000256" key="1">
    <source>
        <dbReference type="ARBA" id="ARBA00022448"/>
    </source>
</evidence>
<keyword evidence="1" id="KW-0813">Transport</keyword>
<dbReference type="Proteomes" id="UP000823749">
    <property type="component" value="Chromosome 8"/>
</dbReference>
<dbReference type="SMART" id="SM00499">
    <property type="entry name" value="AAI"/>
    <property type="match status" value="1"/>
</dbReference>
<keyword evidence="6" id="KW-1185">Reference proteome</keyword>
<dbReference type="GO" id="GO:0008289">
    <property type="term" value="F:lipid binding"/>
    <property type="evidence" value="ECO:0007669"/>
    <property type="project" value="UniProtKB-KW"/>
</dbReference>
<evidence type="ECO:0000256" key="2">
    <source>
        <dbReference type="ARBA" id="ARBA00023121"/>
    </source>
</evidence>
<feature type="chain" id="PRO_5043697621" description="Bifunctional inhibitor/plant lipid transfer protein/seed storage helical domain-containing protein" evidence="3">
    <location>
        <begin position="21"/>
        <end position="95"/>
    </location>
</feature>
<dbReference type="EMBL" id="JACTNZ010000008">
    <property type="protein sequence ID" value="KAG5535345.1"/>
    <property type="molecule type" value="Genomic_DNA"/>
</dbReference>
<sequence length="95" mass="10059">MKINVFCGLALLAMMMALQGEVPVVEAATCNPVELSPCLAAITMGTPPSQACCDKLKEQEPCLCGYIKNPNLGRFVNSPNAIKVQKSCGFPAPKC</sequence>
<feature type="signal peptide" evidence="3">
    <location>
        <begin position="1"/>
        <end position="20"/>
    </location>
</feature>
<dbReference type="Pfam" id="PF14368">
    <property type="entry name" value="LTP_2"/>
    <property type="match status" value="1"/>
</dbReference>
<dbReference type="PANTHER" id="PTHR33214">
    <property type="entry name" value="BIFUNCTIONAL INHIBITOR/LIPID-TRANSFER PROTEIN/SEED STORAGE 2S ALBUMIN SUPERFAMILY PROTEIN"/>
    <property type="match status" value="1"/>
</dbReference>
<dbReference type="SUPFAM" id="SSF47699">
    <property type="entry name" value="Bifunctional inhibitor/lipid-transfer protein/seed storage 2S albumin"/>
    <property type="match status" value="1"/>
</dbReference>